<dbReference type="GO" id="GO:0000707">
    <property type="term" value="P:meiotic DNA recombinase assembly"/>
    <property type="evidence" value="ECO:0007669"/>
    <property type="project" value="TreeGrafter"/>
</dbReference>
<evidence type="ECO:0000313" key="9">
    <source>
        <dbReference type="Proteomes" id="UP000245207"/>
    </source>
</evidence>
<accession>A0A2U1PR37</accession>
<dbReference type="GO" id="GO:0033065">
    <property type="term" value="C:Rad51C-XRCC3 complex"/>
    <property type="evidence" value="ECO:0007669"/>
    <property type="project" value="TreeGrafter"/>
</dbReference>
<evidence type="ECO:0000256" key="3">
    <source>
        <dbReference type="ARBA" id="ARBA00022763"/>
    </source>
</evidence>
<keyword evidence="9" id="KW-1185">Reference proteome</keyword>
<comment type="caution">
    <text evidence="8">The sequence shown here is derived from an EMBL/GenBank/DDBJ whole genome shotgun (WGS) entry which is preliminary data.</text>
</comment>
<keyword evidence="3" id="KW-0227">DNA damage</keyword>
<keyword evidence="6" id="KW-0539">Nucleus</keyword>
<dbReference type="Proteomes" id="UP000245207">
    <property type="component" value="Unassembled WGS sequence"/>
</dbReference>
<feature type="domain" description="Rad51-like C-terminal" evidence="7">
    <location>
        <begin position="3"/>
        <end position="42"/>
    </location>
</feature>
<dbReference type="PANTHER" id="PTHR46239:SF1">
    <property type="entry name" value="DNA REPAIR PROTEIN RAD51 HOMOLOG 3"/>
    <property type="match status" value="1"/>
</dbReference>
<evidence type="ECO:0000256" key="1">
    <source>
        <dbReference type="ARBA" id="ARBA00004123"/>
    </source>
</evidence>
<dbReference type="Gene3D" id="3.40.50.300">
    <property type="entry name" value="P-loop containing nucleotide triphosphate hydrolases"/>
    <property type="match status" value="1"/>
</dbReference>
<evidence type="ECO:0000256" key="4">
    <source>
        <dbReference type="ARBA" id="ARBA00022840"/>
    </source>
</evidence>
<dbReference type="GO" id="GO:0007131">
    <property type="term" value="P:reciprocal meiotic recombination"/>
    <property type="evidence" value="ECO:0007669"/>
    <property type="project" value="TreeGrafter"/>
</dbReference>
<dbReference type="GO" id="GO:0033063">
    <property type="term" value="C:Rad51B-Rad51C-Rad51D-XRCC2 complex"/>
    <property type="evidence" value="ECO:0007669"/>
    <property type="project" value="TreeGrafter"/>
</dbReference>
<dbReference type="EMBL" id="PKPP01000834">
    <property type="protein sequence ID" value="PWA88220.1"/>
    <property type="molecule type" value="Genomic_DNA"/>
</dbReference>
<protein>
    <recommendedName>
        <fullName evidence="7">Rad51-like C-terminal domain-containing protein</fullName>
    </recommendedName>
</protein>
<dbReference type="AlphaFoldDB" id="A0A2U1PR37"/>
<dbReference type="InterPro" id="IPR052093">
    <property type="entry name" value="HR_Repair_Mediator"/>
</dbReference>
<dbReference type="InterPro" id="IPR027417">
    <property type="entry name" value="P-loop_NTPase"/>
</dbReference>
<comment type="subcellular location">
    <subcellularLocation>
        <location evidence="1">Nucleus</location>
    </subcellularLocation>
</comment>
<evidence type="ECO:0000256" key="5">
    <source>
        <dbReference type="ARBA" id="ARBA00023204"/>
    </source>
</evidence>
<keyword evidence="5" id="KW-0234">DNA repair</keyword>
<organism evidence="8 9">
    <name type="scientific">Artemisia annua</name>
    <name type="common">Sweet wormwood</name>
    <dbReference type="NCBI Taxonomy" id="35608"/>
    <lineage>
        <taxon>Eukaryota</taxon>
        <taxon>Viridiplantae</taxon>
        <taxon>Streptophyta</taxon>
        <taxon>Embryophyta</taxon>
        <taxon>Tracheophyta</taxon>
        <taxon>Spermatophyta</taxon>
        <taxon>Magnoliopsida</taxon>
        <taxon>eudicotyledons</taxon>
        <taxon>Gunneridae</taxon>
        <taxon>Pentapetalae</taxon>
        <taxon>asterids</taxon>
        <taxon>campanulids</taxon>
        <taxon>Asterales</taxon>
        <taxon>Asteraceae</taxon>
        <taxon>Asteroideae</taxon>
        <taxon>Anthemideae</taxon>
        <taxon>Artemisiinae</taxon>
        <taxon>Artemisia</taxon>
    </lineage>
</organism>
<dbReference type="GO" id="GO:0008821">
    <property type="term" value="F:crossover junction DNA endonuclease activity"/>
    <property type="evidence" value="ECO:0007669"/>
    <property type="project" value="TreeGrafter"/>
</dbReference>
<gene>
    <name evidence="8" type="ORF">CTI12_AA121270</name>
</gene>
<dbReference type="OrthoDB" id="1861185at2759"/>
<dbReference type="GO" id="GO:0000400">
    <property type="term" value="F:four-way junction DNA binding"/>
    <property type="evidence" value="ECO:0007669"/>
    <property type="project" value="TreeGrafter"/>
</dbReference>
<sequence>MIHVTSTFNMIPYDYGGLEGKAVYIDTEGSFMVAHTSQIAEACADTLETKVTLIVLTGQNCYLYCYMLASICIRVFEGLNPFVLFDEQVVLLNQLTTKYSDGSFHLALALGNL</sequence>
<evidence type="ECO:0000313" key="8">
    <source>
        <dbReference type="EMBL" id="PWA88220.1"/>
    </source>
</evidence>
<evidence type="ECO:0000256" key="2">
    <source>
        <dbReference type="ARBA" id="ARBA00022741"/>
    </source>
</evidence>
<keyword evidence="2" id="KW-0547">Nucleotide-binding</keyword>
<dbReference type="GO" id="GO:0005524">
    <property type="term" value="F:ATP binding"/>
    <property type="evidence" value="ECO:0007669"/>
    <property type="project" value="UniProtKB-KW"/>
</dbReference>
<evidence type="ECO:0000256" key="6">
    <source>
        <dbReference type="ARBA" id="ARBA00023242"/>
    </source>
</evidence>
<name>A0A2U1PR37_ARTAN</name>
<reference evidence="8 9" key="1">
    <citation type="journal article" date="2018" name="Mol. Plant">
        <title>The genome of Artemisia annua provides insight into the evolution of Asteraceae family and artemisinin biosynthesis.</title>
        <authorList>
            <person name="Shen Q."/>
            <person name="Zhang L."/>
            <person name="Liao Z."/>
            <person name="Wang S."/>
            <person name="Yan T."/>
            <person name="Shi P."/>
            <person name="Liu M."/>
            <person name="Fu X."/>
            <person name="Pan Q."/>
            <person name="Wang Y."/>
            <person name="Lv Z."/>
            <person name="Lu X."/>
            <person name="Zhang F."/>
            <person name="Jiang W."/>
            <person name="Ma Y."/>
            <person name="Chen M."/>
            <person name="Hao X."/>
            <person name="Li L."/>
            <person name="Tang Y."/>
            <person name="Lv G."/>
            <person name="Zhou Y."/>
            <person name="Sun X."/>
            <person name="Brodelius P.E."/>
            <person name="Rose J.K.C."/>
            <person name="Tang K."/>
        </authorList>
    </citation>
    <scope>NUCLEOTIDE SEQUENCE [LARGE SCALE GENOMIC DNA]</scope>
    <source>
        <strain evidence="9">cv. Huhao1</strain>
        <tissue evidence="8">Leaf</tissue>
    </source>
</reference>
<evidence type="ECO:0000259" key="7">
    <source>
        <dbReference type="Pfam" id="PF08423"/>
    </source>
</evidence>
<dbReference type="STRING" id="35608.A0A2U1PR37"/>
<keyword evidence="4" id="KW-0067">ATP-binding</keyword>
<proteinExistence type="predicted"/>
<dbReference type="GO" id="GO:0005657">
    <property type="term" value="C:replication fork"/>
    <property type="evidence" value="ECO:0007669"/>
    <property type="project" value="TreeGrafter"/>
</dbReference>
<dbReference type="Pfam" id="PF08423">
    <property type="entry name" value="Rad51"/>
    <property type="match status" value="1"/>
</dbReference>
<dbReference type="PANTHER" id="PTHR46239">
    <property type="entry name" value="DNA REPAIR PROTEIN RAD51 HOMOLOG 3 RAD51C"/>
    <property type="match status" value="1"/>
</dbReference>
<dbReference type="InterPro" id="IPR013632">
    <property type="entry name" value="Rad51_C"/>
</dbReference>